<comment type="subcellular location">
    <subcellularLocation>
        <location evidence="1">Membrane</location>
    </subcellularLocation>
</comment>
<reference evidence="4" key="1">
    <citation type="submission" date="2015-10" db="EMBL/GenBank/DDBJ databases">
        <authorList>
            <person name="Gilbert D.G."/>
        </authorList>
    </citation>
    <scope>NUCLEOTIDE SEQUENCE</scope>
</reference>
<keyword evidence="2" id="KW-0472">Membrane</keyword>
<name>A0A170PNV8_9ZZZZ</name>
<dbReference type="PANTHER" id="PTHR12815">
    <property type="entry name" value="SORTING AND ASSEMBLY MACHINERY SAMM50 PROTEIN FAMILY MEMBER"/>
    <property type="match status" value="1"/>
</dbReference>
<dbReference type="Pfam" id="PF01103">
    <property type="entry name" value="Omp85"/>
    <property type="match status" value="1"/>
</dbReference>
<organism evidence="4">
    <name type="scientific">hydrothermal vent metagenome</name>
    <dbReference type="NCBI Taxonomy" id="652676"/>
    <lineage>
        <taxon>unclassified sequences</taxon>
        <taxon>metagenomes</taxon>
        <taxon>ecological metagenomes</taxon>
    </lineage>
</organism>
<dbReference type="InterPro" id="IPR000184">
    <property type="entry name" value="Bac_surfAg_D15"/>
</dbReference>
<dbReference type="InterPro" id="IPR039910">
    <property type="entry name" value="D15-like"/>
</dbReference>
<evidence type="ECO:0000313" key="4">
    <source>
        <dbReference type="EMBL" id="CUS44712.1"/>
    </source>
</evidence>
<protein>
    <submittedName>
        <fullName evidence="4">Outer membrane protein assembly factor YaeT</fullName>
    </submittedName>
</protein>
<evidence type="ECO:0000256" key="1">
    <source>
        <dbReference type="ARBA" id="ARBA00004370"/>
    </source>
</evidence>
<evidence type="ECO:0000259" key="3">
    <source>
        <dbReference type="Pfam" id="PF01103"/>
    </source>
</evidence>
<dbReference type="GO" id="GO:0019867">
    <property type="term" value="C:outer membrane"/>
    <property type="evidence" value="ECO:0007669"/>
    <property type="project" value="InterPro"/>
</dbReference>
<proteinExistence type="predicted"/>
<evidence type="ECO:0000256" key="2">
    <source>
        <dbReference type="ARBA" id="ARBA00023136"/>
    </source>
</evidence>
<dbReference type="AlphaFoldDB" id="A0A170PNV8"/>
<accession>A0A170PNV8</accession>
<feature type="domain" description="Bacterial surface antigen (D15)" evidence="3">
    <location>
        <begin position="215"/>
        <end position="514"/>
    </location>
</feature>
<sequence>MVSSLVEPVQNQPGRVTATISASPGSRYTLGTIVIEGPETVPPGLVRSALALRTGDPIVASAIEAAEGGVALQLPQQGYPFVKVGERDIELDDATHLGAYTLPVDPGPRSSFGTYSTTGQLAFNAAHVGVLARVKPGELYDDRRVNDLREALVATGLFDSVAVEPRRTGQIAPDGTEVVDLLVTQNAGKPRRLAATAGYSTGQGLRLDASWTHRNLFGPEGSLAFSGTAGTQEQGAAATFRRANAGRRDKTVLLSVTANRQNFDAYKALTLGINGRISLDSTPIWQKRWTWAYGFELLGSREDTFQAATGKRAYQNYGIAGINGQVGFDSTNSLLDPTKGFRAMVRISPETSQTEGSNYRYIRAQVDGSTYYPVTDSLVMAGRIRVASIAGAPRDAIAPSRRLYAGGGGSVRGFGYQQLGPRDSNNDPVGGRSLVEAAIEARYRFGNFGIVPFFDVGQAYASTQPKFTDLRYGAGIGARYYTNFGPVRFDVATPLGRRKGESKVAIYISIGQAF</sequence>
<gene>
    <name evidence="4" type="ORF">MGWOODY_Smn1095</name>
</gene>
<dbReference type="Gene3D" id="3.10.20.310">
    <property type="entry name" value="membrane protein fhac"/>
    <property type="match status" value="2"/>
</dbReference>
<dbReference type="Gene3D" id="2.40.160.50">
    <property type="entry name" value="membrane protein fhac: a member of the omp85/tpsb transporter family"/>
    <property type="match status" value="1"/>
</dbReference>
<dbReference type="PANTHER" id="PTHR12815:SF42">
    <property type="entry name" value="BACTERIAL SURFACE ANTIGEN (D15) DOMAIN-CONTAINING PROTEIN"/>
    <property type="match status" value="1"/>
</dbReference>
<dbReference type="EMBL" id="CZQE01000171">
    <property type="protein sequence ID" value="CUS44712.1"/>
    <property type="molecule type" value="Genomic_DNA"/>
</dbReference>